<evidence type="ECO:0000256" key="1">
    <source>
        <dbReference type="ARBA" id="ARBA00009437"/>
    </source>
</evidence>
<proteinExistence type="inferred from homology"/>
<dbReference type="CDD" id="cd08417">
    <property type="entry name" value="PBP2_Nitroaromatics_like"/>
    <property type="match status" value="1"/>
</dbReference>
<name>A0ABT2BZF5_9BURK</name>
<feature type="domain" description="HTH lysR-type" evidence="5">
    <location>
        <begin position="7"/>
        <end position="64"/>
    </location>
</feature>
<sequence length="310" mass="34500">MTDDSRIDLNLFRVLDAIYVQGGVTAAARALHLTQPAVTHALNRLREHFGDPLFVRQGNRVLPTERTLAVIEDVQRHLRGLQGALRADADVRPGTLDMEMTIGARDLLESLALPALAEAFAAEAPGLRLVNRRVPLDAIERGLAGGQLDLVFERRLRVGPRVTSQYLFDEMLVVVMRRDHPLAQGELGRADYFAARHVSVSPLGEPGTLDVLLANQGRYRKIQLVAQHHFSACEIVAAGDLLLTLPRFYALKMANLLPVTVRPLPLRVKPYPTFAYWHEAREADRVHQWFRQRAIGIVKGLAARAGPPHD</sequence>
<evidence type="ECO:0000259" key="5">
    <source>
        <dbReference type="PROSITE" id="PS50931"/>
    </source>
</evidence>
<evidence type="ECO:0000313" key="7">
    <source>
        <dbReference type="Proteomes" id="UP001165263"/>
    </source>
</evidence>
<keyword evidence="2" id="KW-0805">Transcription regulation</keyword>
<dbReference type="InterPro" id="IPR005119">
    <property type="entry name" value="LysR_subst-bd"/>
</dbReference>
<keyword evidence="3" id="KW-0238">DNA-binding</keyword>
<comment type="caution">
    <text evidence="6">The sequence shown here is derived from an EMBL/GenBank/DDBJ whole genome shotgun (WGS) entry which is preliminary data.</text>
</comment>
<dbReference type="InterPro" id="IPR050389">
    <property type="entry name" value="LysR-type_TF"/>
</dbReference>
<keyword evidence="4" id="KW-0804">Transcription</keyword>
<evidence type="ECO:0000256" key="4">
    <source>
        <dbReference type="ARBA" id="ARBA00023163"/>
    </source>
</evidence>
<dbReference type="Gene3D" id="1.10.10.10">
    <property type="entry name" value="Winged helix-like DNA-binding domain superfamily/Winged helix DNA-binding domain"/>
    <property type="match status" value="1"/>
</dbReference>
<dbReference type="EMBL" id="JANUHC010000004">
    <property type="protein sequence ID" value="MCS0630510.1"/>
    <property type="molecule type" value="Genomic_DNA"/>
</dbReference>
<dbReference type="PANTHER" id="PTHR30118:SF15">
    <property type="entry name" value="TRANSCRIPTIONAL REGULATORY PROTEIN"/>
    <property type="match status" value="1"/>
</dbReference>
<dbReference type="InterPro" id="IPR036388">
    <property type="entry name" value="WH-like_DNA-bd_sf"/>
</dbReference>
<dbReference type="RefSeq" id="WP_259449613.1">
    <property type="nucleotide sequence ID" value="NZ_CP119520.1"/>
</dbReference>
<protein>
    <submittedName>
        <fullName evidence="6">LysR family transcriptional regulator</fullName>
    </submittedName>
</protein>
<dbReference type="PROSITE" id="PS50931">
    <property type="entry name" value="HTH_LYSR"/>
    <property type="match status" value="1"/>
</dbReference>
<dbReference type="PRINTS" id="PR00039">
    <property type="entry name" value="HTHLYSR"/>
</dbReference>
<reference evidence="6" key="1">
    <citation type="submission" date="2022-08" db="EMBL/GenBank/DDBJ databases">
        <title>Reclassification of Massilia species as members of the genera Telluria, Duganella, Pseudoduganella, Mokoshia gen. nov. and Zemynaea gen. nov. using orthogonal and non-orthogonal genome-based approaches.</title>
        <authorList>
            <person name="Bowman J.P."/>
        </authorList>
    </citation>
    <scope>NUCLEOTIDE SEQUENCE</scope>
    <source>
        <strain evidence="6">LMG 11547</strain>
    </source>
</reference>
<dbReference type="InterPro" id="IPR036390">
    <property type="entry name" value="WH_DNA-bd_sf"/>
</dbReference>
<dbReference type="Pfam" id="PF00126">
    <property type="entry name" value="HTH_1"/>
    <property type="match status" value="1"/>
</dbReference>
<comment type="similarity">
    <text evidence="1">Belongs to the LysR transcriptional regulatory family.</text>
</comment>
<dbReference type="Proteomes" id="UP001165263">
    <property type="component" value="Unassembled WGS sequence"/>
</dbReference>
<evidence type="ECO:0000256" key="2">
    <source>
        <dbReference type="ARBA" id="ARBA00023015"/>
    </source>
</evidence>
<evidence type="ECO:0000313" key="6">
    <source>
        <dbReference type="EMBL" id="MCS0630510.1"/>
    </source>
</evidence>
<dbReference type="InterPro" id="IPR037402">
    <property type="entry name" value="YidZ_PBP2"/>
</dbReference>
<dbReference type="PANTHER" id="PTHR30118">
    <property type="entry name" value="HTH-TYPE TRANSCRIPTIONAL REGULATOR LEUO-RELATED"/>
    <property type="match status" value="1"/>
</dbReference>
<dbReference type="SUPFAM" id="SSF53850">
    <property type="entry name" value="Periplasmic binding protein-like II"/>
    <property type="match status" value="1"/>
</dbReference>
<accession>A0ABT2BZF5</accession>
<dbReference type="Gene3D" id="3.40.190.10">
    <property type="entry name" value="Periplasmic binding protein-like II"/>
    <property type="match status" value="2"/>
</dbReference>
<organism evidence="6 7">
    <name type="scientific">Telluria mixta</name>
    <dbReference type="NCBI Taxonomy" id="34071"/>
    <lineage>
        <taxon>Bacteria</taxon>
        <taxon>Pseudomonadati</taxon>
        <taxon>Pseudomonadota</taxon>
        <taxon>Betaproteobacteria</taxon>
        <taxon>Burkholderiales</taxon>
        <taxon>Oxalobacteraceae</taxon>
        <taxon>Telluria group</taxon>
        <taxon>Telluria</taxon>
    </lineage>
</organism>
<gene>
    <name evidence="6" type="ORF">NX786_14315</name>
</gene>
<dbReference type="SUPFAM" id="SSF46785">
    <property type="entry name" value="Winged helix' DNA-binding domain"/>
    <property type="match status" value="1"/>
</dbReference>
<dbReference type="InterPro" id="IPR000847">
    <property type="entry name" value="LysR_HTH_N"/>
</dbReference>
<dbReference type="Pfam" id="PF03466">
    <property type="entry name" value="LysR_substrate"/>
    <property type="match status" value="1"/>
</dbReference>
<keyword evidence="7" id="KW-1185">Reference proteome</keyword>
<evidence type="ECO:0000256" key="3">
    <source>
        <dbReference type="ARBA" id="ARBA00023125"/>
    </source>
</evidence>